<dbReference type="Gramene" id="rna-AYBTSS11_LOCUS234">
    <property type="protein sequence ID" value="CAJ1786310.1"/>
    <property type="gene ID" value="gene-AYBTSS11_LOCUS234"/>
</dbReference>
<organism evidence="2 3">
    <name type="scientific">Sphenostylis stenocarpa</name>
    <dbReference type="NCBI Taxonomy" id="92480"/>
    <lineage>
        <taxon>Eukaryota</taxon>
        <taxon>Viridiplantae</taxon>
        <taxon>Streptophyta</taxon>
        <taxon>Embryophyta</taxon>
        <taxon>Tracheophyta</taxon>
        <taxon>Spermatophyta</taxon>
        <taxon>Magnoliopsida</taxon>
        <taxon>eudicotyledons</taxon>
        <taxon>Gunneridae</taxon>
        <taxon>Pentapetalae</taxon>
        <taxon>rosids</taxon>
        <taxon>fabids</taxon>
        <taxon>Fabales</taxon>
        <taxon>Fabaceae</taxon>
        <taxon>Papilionoideae</taxon>
        <taxon>50 kb inversion clade</taxon>
        <taxon>NPAAA clade</taxon>
        <taxon>indigoferoid/millettioid clade</taxon>
        <taxon>Phaseoleae</taxon>
        <taxon>Sphenostylis</taxon>
    </lineage>
</organism>
<evidence type="ECO:0000313" key="2">
    <source>
        <dbReference type="EMBL" id="CAJ1786310.1"/>
    </source>
</evidence>
<dbReference type="InterPro" id="IPR027942">
    <property type="entry name" value="SEO_N"/>
</dbReference>
<sequence>MMPATAMPDDSILVRKAVAEHNPDGTKYDVKPIFRVVEDALRRSTLSSTGPVNHVADRSHHTGYSGMPEALSAKIDEISCEITYKNINCVDARSSTVAILEMLTMYNWDVKIVLAIAALALTYGEFWLLVHIHDTYQHAKSKEILKQLPSFTENVDMLKQKPTYDTLKDVVKVILEVTSCIIKFHDLETQYIPQDIQGHGNAYNYVPVACYWTVRSIVSCAAQITSLNDNEYVNTSNNHPWSVEMISESSKDHNLNDIINIQNTVSGRSHPPILGSYPHWLPSSKT</sequence>
<dbReference type="GO" id="GO:0010088">
    <property type="term" value="P:phloem development"/>
    <property type="evidence" value="ECO:0007669"/>
    <property type="project" value="InterPro"/>
</dbReference>
<evidence type="ECO:0000313" key="3">
    <source>
        <dbReference type="Proteomes" id="UP001189624"/>
    </source>
</evidence>
<name>A0AA86S8N0_9FABA</name>
<reference evidence="2" key="1">
    <citation type="submission" date="2023-10" db="EMBL/GenBank/DDBJ databases">
        <authorList>
            <person name="Domelevo Entfellner J.-B."/>
        </authorList>
    </citation>
    <scope>NUCLEOTIDE SEQUENCE</scope>
</reference>
<proteinExistence type="predicted"/>
<dbReference type="PANTHER" id="PTHR33232:SF9">
    <property type="entry name" value="PROTEIN SIEVE ELEMENT OCCLUSION B"/>
    <property type="match status" value="1"/>
</dbReference>
<keyword evidence="3" id="KW-1185">Reference proteome</keyword>
<dbReference type="EMBL" id="OY731398">
    <property type="protein sequence ID" value="CAJ1786310.1"/>
    <property type="molecule type" value="Genomic_DNA"/>
</dbReference>
<dbReference type="PANTHER" id="PTHR33232">
    <property type="entry name" value="PROTEIN SIEVE ELEMENT OCCLUSION B-LIKE"/>
    <property type="match status" value="1"/>
</dbReference>
<dbReference type="Pfam" id="PF14576">
    <property type="entry name" value="SEO_N"/>
    <property type="match status" value="1"/>
</dbReference>
<accession>A0AA86S8N0</accession>
<evidence type="ECO:0000259" key="1">
    <source>
        <dbReference type="Pfam" id="PF14576"/>
    </source>
</evidence>
<dbReference type="Proteomes" id="UP001189624">
    <property type="component" value="Chromosome 1"/>
</dbReference>
<protein>
    <recommendedName>
        <fullName evidence="1">Sieve element occlusion N-terminal domain-containing protein</fullName>
    </recommendedName>
</protein>
<dbReference type="InterPro" id="IPR039299">
    <property type="entry name" value="SEOA"/>
</dbReference>
<feature type="domain" description="Sieve element occlusion N-terminal" evidence="1">
    <location>
        <begin position="9"/>
        <end position="245"/>
    </location>
</feature>
<dbReference type="AlphaFoldDB" id="A0AA86S8N0"/>
<gene>
    <name evidence="2" type="ORF">AYBTSS11_LOCUS234</name>
</gene>